<protein>
    <recommendedName>
        <fullName evidence="2">LTD domain-containing protein</fullName>
    </recommendedName>
</protein>
<keyword evidence="1" id="KW-0472">Membrane</keyword>
<dbReference type="EMBL" id="LGFU01000066">
    <property type="protein sequence ID" value="KUK46137.1"/>
    <property type="molecule type" value="Genomic_DNA"/>
</dbReference>
<gene>
    <name evidence="3" type="ORF">XD73_0987</name>
</gene>
<dbReference type="Gene3D" id="2.60.40.1260">
    <property type="entry name" value="Lamin Tail domain"/>
    <property type="match status" value="1"/>
</dbReference>
<feature type="domain" description="LTD" evidence="2">
    <location>
        <begin position="50"/>
        <end position="179"/>
    </location>
</feature>
<organism evidence="3 4">
    <name type="scientific">Anaerolinea thermophila</name>
    <dbReference type="NCBI Taxonomy" id="167964"/>
    <lineage>
        <taxon>Bacteria</taxon>
        <taxon>Bacillati</taxon>
        <taxon>Chloroflexota</taxon>
        <taxon>Anaerolineae</taxon>
        <taxon>Anaerolineales</taxon>
        <taxon>Anaerolineaceae</taxon>
        <taxon>Anaerolinea</taxon>
    </lineage>
</organism>
<dbReference type="SUPFAM" id="SSF74853">
    <property type="entry name" value="Lamin A/C globular tail domain"/>
    <property type="match status" value="1"/>
</dbReference>
<evidence type="ECO:0000313" key="4">
    <source>
        <dbReference type="Proteomes" id="UP000064249"/>
    </source>
</evidence>
<dbReference type="Proteomes" id="UP000064249">
    <property type="component" value="Unassembled WGS sequence"/>
</dbReference>
<comment type="caution">
    <text evidence="3">The sequence shown here is derived from an EMBL/GenBank/DDBJ whole genome shotgun (WGS) entry which is preliminary data.</text>
</comment>
<sequence>MKNKSGLFAFILLNIILSAATMLLVMWLWDRANPGPSAVTNDAFTNAASVAASQTATASVVENEEITEQNQELLTEDLEVSILTIVAPGNLDLEYVEIRNQSEGAVDISGWQLRDEDENVFIFPTIILNNSGAIKILSQKGIDTVIELYWQSETPIWESGETAQLMDNNGNIITTYSIP</sequence>
<dbReference type="PROSITE" id="PS51841">
    <property type="entry name" value="LTD"/>
    <property type="match status" value="1"/>
</dbReference>
<proteinExistence type="predicted"/>
<feature type="transmembrane region" description="Helical" evidence="1">
    <location>
        <begin position="7"/>
        <end position="29"/>
    </location>
</feature>
<reference evidence="3 4" key="1">
    <citation type="journal article" date="2015" name="MBio">
        <title>Genome-Resolved Metagenomic Analysis Reveals Roles for Candidate Phyla and Other Microbial Community Members in Biogeochemical Transformations in Oil Reservoirs.</title>
        <authorList>
            <person name="Hu P."/>
            <person name="Tom L."/>
            <person name="Singh A."/>
            <person name="Thomas B.C."/>
            <person name="Baker B.J."/>
            <person name="Piceno Y.M."/>
            <person name="Andersen G.L."/>
            <person name="Banfield J.F."/>
        </authorList>
    </citation>
    <scope>NUCLEOTIDE SEQUENCE [LARGE SCALE GENOMIC DNA]</scope>
    <source>
        <strain evidence="3">46_16</strain>
    </source>
</reference>
<keyword evidence="1" id="KW-1133">Transmembrane helix</keyword>
<dbReference type="InterPro" id="IPR001322">
    <property type="entry name" value="Lamin_tail_dom"/>
</dbReference>
<evidence type="ECO:0000256" key="1">
    <source>
        <dbReference type="SAM" id="Phobius"/>
    </source>
</evidence>
<dbReference type="InterPro" id="IPR036415">
    <property type="entry name" value="Lamin_tail_dom_sf"/>
</dbReference>
<dbReference type="AlphaFoldDB" id="A0A117LGN7"/>
<name>A0A117LGN7_9CHLR</name>
<keyword evidence="1" id="KW-0812">Transmembrane</keyword>
<evidence type="ECO:0000259" key="2">
    <source>
        <dbReference type="PROSITE" id="PS51841"/>
    </source>
</evidence>
<evidence type="ECO:0000313" key="3">
    <source>
        <dbReference type="EMBL" id="KUK46137.1"/>
    </source>
</evidence>
<accession>A0A117LGN7</accession>
<dbReference type="Pfam" id="PF00932">
    <property type="entry name" value="LTD"/>
    <property type="match status" value="1"/>
</dbReference>